<dbReference type="Proteomes" id="UP000076842">
    <property type="component" value="Unassembled WGS sequence"/>
</dbReference>
<dbReference type="InParanoid" id="A0A165CG07"/>
<reference evidence="1 2" key="1">
    <citation type="journal article" date="2016" name="Mol. Biol. Evol.">
        <title>Comparative Genomics of Early-Diverging Mushroom-Forming Fungi Provides Insights into the Origins of Lignocellulose Decay Capabilities.</title>
        <authorList>
            <person name="Nagy L.G."/>
            <person name="Riley R."/>
            <person name="Tritt A."/>
            <person name="Adam C."/>
            <person name="Daum C."/>
            <person name="Floudas D."/>
            <person name="Sun H."/>
            <person name="Yadav J.S."/>
            <person name="Pangilinan J."/>
            <person name="Larsson K.H."/>
            <person name="Matsuura K."/>
            <person name="Barry K."/>
            <person name="Labutti K."/>
            <person name="Kuo R."/>
            <person name="Ohm R.A."/>
            <person name="Bhattacharya S.S."/>
            <person name="Shirouzu T."/>
            <person name="Yoshinaga Y."/>
            <person name="Martin F.M."/>
            <person name="Grigoriev I.V."/>
            <person name="Hibbett D.S."/>
        </authorList>
    </citation>
    <scope>NUCLEOTIDE SEQUENCE [LARGE SCALE GENOMIC DNA]</scope>
    <source>
        <strain evidence="1 2">HHB12733</strain>
    </source>
</reference>
<sequence length="396" mass="44256">MRAEGRCVYAIPIMVWADDVSGNVSKQWNKHLCVTFSNLALPRQQLEQECNIHFVGTSTHTSSLELMEGLVRMIEEMNSVGREAFDVVSKAPVLLLTWIAILAGDNPMQGEMCCSKGMQANKFCRRCHAGGNLKYRRSEAGYASLFETGILRQRDETAAHVREMLSLAAAPGRRAALQRYSTTYGIRDTYAEPVLEQLQEHTKNIEADADLDEADAQELLAEARMTLGAAFAINPLLRLTHLDPHLSTPVEILHTFLLGLVKYLWGATVEYLEAPAKKVPGRPLQPLAARSLALLQTRLASLNEYGWKQPKLQPMYLVQHKKQLIGKHLKQLAQCMPFVIEDLVSEPLLEAWVLVGLATPLLWTTSIRDSTAYVVRVSSSFLAPYHRNPPPPLPRP</sequence>
<dbReference type="AlphaFoldDB" id="A0A165CG07"/>
<protein>
    <submittedName>
        <fullName evidence="1">Uncharacterized protein</fullName>
    </submittedName>
</protein>
<evidence type="ECO:0000313" key="1">
    <source>
        <dbReference type="EMBL" id="KZT50728.1"/>
    </source>
</evidence>
<dbReference type="STRING" id="1353952.A0A165CG07"/>
<name>A0A165CG07_9BASI</name>
<gene>
    <name evidence="1" type="ORF">CALCODRAFT_535658</name>
</gene>
<dbReference type="PANTHER" id="PTHR31912:SF34">
    <property type="entry name" value="NOTOCHORD-RELATED PROTEIN"/>
    <property type="match status" value="1"/>
</dbReference>
<keyword evidence="2" id="KW-1185">Reference proteome</keyword>
<evidence type="ECO:0000313" key="2">
    <source>
        <dbReference type="Proteomes" id="UP000076842"/>
    </source>
</evidence>
<proteinExistence type="predicted"/>
<dbReference type="PANTHER" id="PTHR31912">
    <property type="entry name" value="IP13529P"/>
    <property type="match status" value="1"/>
</dbReference>
<dbReference type="EMBL" id="KV424149">
    <property type="protein sequence ID" value="KZT50728.1"/>
    <property type="molecule type" value="Genomic_DNA"/>
</dbReference>
<dbReference type="OrthoDB" id="2506088at2759"/>
<accession>A0A165CG07</accession>
<organism evidence="1 2">
    <name type="scientific">Calocera cornea HHB12733</name>
    <dbReference type="NCBI Taxonomy" id="1353952"/>
    <lineage>
        <taxon>Eukaryota</taxon>
        <taxon>Fungi</taxon>
        <taxon>Dikarya</taxon>
        <taxon>Basidiomycota</taxon>
        <taxon>Agaricomycotina</taxon>
        <taxon>Dacrymycetes</taxon>
        <taxon>Dacrymycetales</taxon>
        <taxon>Dacrymycetaceae</taxon>
        <taxon>Calocera</taxon>
    </lineage>
</organism>